<dbReference type="SMART" id="SM00448">
    <property type="entry name" value="REC"/>
    <property type="match status" value="1"/>
</dbReference>
<evidence type="ECO:0000259" key="2">
    <source>
        <dbReference type="PROSITE" id="PS50110"/>
    </source>
</evidence>
<dbReference type="InterPro" id="IPR011006">
    <property type="entry name" value="CheY-like_superfamily"/>
</dbReference>
<keyword evidence="4" id="KW-1185">Reference proteome</keyword>
<dbReference type="CDD" id="cd00156">
    <property type="entry name" value="REC"/>
    <property type="match status" value="1"/>
</dbReference>
<sequence>MSDLIELFKAAVWPAIVVLLVVKFGQPLHAMLQSVADGRASLDVGPSGLRVTQAAQSAVAAAVAAGAEAKDAPPAEKAAIAHGIVAAARTSLASAPTLATRRILWVDDTPDNNILLAKSFTELGISVIQVGSTEAALGRLREERFDLVITDMGRPPDHTAGLTLLRRMREMGTFPPTIIYAARWAAANRGKEAELGAALITNRPGEVYARALELLQRS</sequence>
<organism evidence="3 4">
    <name type="scientific">Siccirubricoccus soli</name>
    <dbReference type="NCBI Taxonomy" id="2899147"/>
    <lineage>
        <taxon>Bacteria</taxon>
        <taxon>Pseudomonadati</taxon>
        <taxon>Pseudomonadota</taxon>
        <taxon>Alphaproteobacteria</taxon>
        <taxon>Acetobacterales</taxon>
        <taxon>Roseomonadaceae</taxon>
        <taxon>Siccirubricoccus</taxon>
    </lineage>
</organism>
<evidence type="ECO:0000256" key="1">
    <source>
        <dbReference type="PROSITE-ProRule" id="PRU00169"/>
    </source>
</evidence>
<gene>
    <name evidence="3" type="ORF">JYK14_02095</name>
</gene>
<dbReference type="PROSITE" id="PS50110">
    <property type="entry name" value="RESPONSE_REGULATORY"/>
    <property type="match status" value="1"/>
</dbReference>
<proteinExistence type="predicted"/>
<accession>A0ABT1CZ68</accession>
<comment type="caution">
    <text evidence="3">The sequence shown here is derived from an EMBL/GenBank/DDBJ whole genome shotgun (WGS) entry which is preliminary data.</text>
</comment>
<feature type="modified residue" description="4-aspartylphosphate" evidence="1">
    <location>
        <position position="151"/>
    </location>
</feature>
<dbReference type="EMBL" id="JAFIRR010000010">
    <property type="protein sequence ID" value="MCO6414968.1"/>
    <property type="molecule type" value="Genomic_DNA"/>
</dbReference>
<evidence type="ECO:0000313" key="3">
    <source>
        <dbReference type="EMBL" id="MCO6414968.1"/>
    </source>
</evidence>
<feature type="domain" description="Response regulatory" evidence="2">
    <location>
        <begin position="102"/>
        <end position="218"/>
    </location>
</feature>
<dbReference type="SUPFAM" id="SSF52172">
    <property type="entry name" value="CheY-like"/>
    <property type="match status" value="1"/>
</dbReference>
<keyword evidence="1" id="KW-0597">Phosphoprotein</keyword>
<protein>
    <submittedName>
        <fullName evidence="3">Response regulator</fullName>
    </submittedName>
</protein>
<dbReference type="Proteomes" id="UP001523392">
    <property type="component" value="Unassembled WGS sequence"/>
</dbReference>
<evidence type="ECO:0000313" key="4">
    <source>
        <dbReference type="Proteomes" id="UP001523392"/>
    </source>
</evidence>
<dbReference type="InterPro" id="IPR001789">
    <property type="entry name" value="Sig_transdc_resp-reg_receiver"/>
</dbReference>
<reference evidence="3 4" key="1">
    <citation type="submission" date="2021-12" db="EMBL/GenBank/DDBJ databases">
        <title>Siccirubricoccus leaddurans sp. nov., a high concentration Zn2+ tolerance bacterium.</title>
        <authorList>
            <person name="Cao Y."/>
        </authorList>
    </citation>
    <scope>NUCLEOTIDE SEQUENCE [LARGE SCALE GENOMIC DNA]</scope>
    <source>
        <strain evidence="3 4">KC 17139</strain>
    </source>
</reference>
<dbReference type="RefSeq" id="WP_252951556.1">
    <property type="nucleotide sequence ID" value="NZ_JAFIRR010000010.1"/>
</dbReference>
<dbReference type="Gene3D" id="3.40.50.2300">
    <property type="match status" value="1"/>
</dbReference>
<dbReference type="Pfam" id="PF00072">
    <property type="entry name" value="Response_reg"/>
    <property type="match status" value="1"/>
</dbReference>
<name>A0ABT1CZ68_9PROT</name>